<reference evidence="2" key="1">
    <citation type="submission" date="2013-08" db="EMBL/GenBank/DDBJ databases">
        <authorList>
            <person name="Mendez C."/>
            <person name="Richter M."/>
            <person name="Ferrer M."/>
            <person name="Sanchez J."/>
        </authorList>
    </citation>
    <scope>NUCLEOTIDE SEQUENCE</scope>
</reference>
<dbReference type="SUPFAM" id="SSF53098">
    <property type="entry name" value="Ribonuclease H-like"/>
    <property type="match status" value="1"/>
</dbReference>
<dbReference type="InterPro" id="IPR012337">
    <property type="entry name" value="RNaseH-like_sf"/>
</dbReference>
<protein>
    <submittedName>
        <fullName evidence="2">ISCpe7, transposase</fullName>
    </submittedName>
</protein>
<dbReference type="GO" id="GO:0015074">
    <property type="term" value="P:DNA integration"/>
    <property type="evidence" value="ECO:0007669"/>
    <property type="project" value="InterPro"/>
</dbReference>
<organism evidence="2">
    <name type="scientific">mine drainage metagenome</name>
    <dbReference type="NCBI Taxonomy" id="410659"/>
    <lineage>
        <taxon>unclassified sequences</taxon>
        <taxon>metagenomes</taxon>
        <taxon>ecological metagenomes</taxon>
    </lineage>
</organism>
<name>T1CWW8_9ZZZZ</name>
<dbReference type="AlphaFoldDB" id="T1CWW8"/>
<evidence type="ECO:0000259" key="1">
    <source>
        <dbReference type="PROSITE" id="PS50994"/>
    </source>
</evidence>
<dbReference type="InterPro" id="IPR001584">
    <property type="entry name" value="Integrase_cat-core"/>
</dbReference>
<sequence length="193" mass="21743">MDETVVNVNGENTYLWNILDSESRFLLATHISHNRDMDNTRAPIRKAKGVTPDRPVDVLTDGMNSYPVAVGKELGRRATPFDDPKSVHGGWFNPHRRVPSIRAKESNNKIERFHGTEKERFKVMRAFDGEQGAANLSDGFRVHYNLVRNHQALGMTPGEVVGIPVGPGFKWRKVIEEATKAMPRIVTPEKNQS</sequence>
<dbReference type="InterPro" id="IPR032874">
    <property type="entry name" value="DDE_dom"/>
</dbReference>
<dbReference type="Pfam" id="PF13610">
    <property type="entry name" value="DDE_Tnp_IS240"/>
    <property type="match status" value="1"/>
</dbReference>
<proteinExistence type="predicted"/>
<dbReference type="PROSITE" id="PS50994">
    <property type="entry name" value="INTEGRASE"/>
    <property type="match status" value="1"/>
</dbReference>
<comment type="caution">
    <text evidence="2">The sequence shown here is derived from an EMBL/GenBank/DDBJ whole genome shotgun (WGS) entry which is preliminary data.</text>
</comment>
<gene>
    <name evidence="2" type="ORF">B1B_03079</name>
</gene>
<accession>T1CWW8</accession>
<evidence type="ECO:0000313" key="2">
    <source>
        <dbReference type="EMBL" id="EQD73704.1"/>
    </source>
</evidence>
<reference evidence="2" key="2">
    <citation type="journal article" date="2014" name="ISME J.">
        <title>Microbial stratification in low pH oxic and suboxic macroscopic growths along an acid mine drainage.</title>
        <authorList>
            <person name="Mendez-Garcia C."/>
            <person name="Mesa V."/>
            <person name="Sprenger R.R."/>
            <person name="Richter M."/>
            <person name="Diez M.S."/>
            <person name="Solano J."/>
            <person name="Bargiela R."/>
            <person name="Golyshina O.V."/>
            <person name="Manteca A."/>
            <person name="Ramos J.L."/>
            <person name="Gallego J.R."/>
            <person name="Llorente I."/>
            <person name="Martins Dos Santos V.A."/>
            <person name="Jensen O.N."/>
            <person name="Pelaez A.I."/>
            <person name="Sanchez J."/>
            <person name="Ferrer M."/>
        </authorList>
    </citation>
    <scope>NUCLEOTIDE SEQUENCE</scope>
</reference>
<feature type="domain" description="Integrase catalytic" evidence="1">
    <location>
        <begin position="1"/>
        <end position="165"/>
    </location>
</feature>
<dbReference type="EMBL" id="AUZY01001866">
    <property type="protein sequence ID" value="EQD73704.1"/>
    <property type="molecule type" value="Genomic_DNA"/>
</dbReference>